<evidence type="ECO:0000256" key="2">
    <source>
        <dbReference type="ARBA" id="ARBA00022857"/>
    </source>
</evidence>
<dbReference type="EMBL" id="JAPDRK010000026">
    <property type="protein sequence ID" value="KAJ9602507.1"/>
    <property type="molecule type" value="Genomic_DNA"/>
</dbReference>
<protein>
    <submittedName>
        <fullName evidence="4">Uncharacterized protein</fullName>
    </submittedName>
</protein>
<dbReference type="PANTHER" id="PTHR42760:SF133">
    <property type="entry name" value="3-OXOACYL-[ACYL-CARRIER-PROTEIN] REDUCTASE"/>
    <property type="match status" value="1"/>
</dbReference>
<sequence length="279" mass="29904">MDQRYDFPGVATVTGAASGIGQATAIAFARSGCRKIALLDRDESGLAETRTQILAITKTNQRPCEVEVIPFDVTSAESVASAYSSIRQKFGRIDYAVQCAGIVVFGSSTETSIEDFDKAISVNYRGLWLCTRQILQVMTDQTLDAEAFPDANIPSARAQRGSIVNLSSDLAYNAQPNTVAYIGSKGAVTALTRADAMDFVGQKIRVNCVLPGIVDSPMTKPTPEVREWLENNAVRETPAKRFGLPEEIADVAVFLASNKASFVTGANWAVDGGRLAGHC</sequence>
<dbReference type="FunFam" id="3.40.50.720:FF:000084">
    <property type="entry name" value="Short-chain dehydrogenase reductase"/>
    <property type="match status" value="1"/>
</dbReference>
<dbReference type="SUPFAM" id="SSF51735">
    <property type="entry name" value="NAD(P)-binding Rossmann-fold domains"/>
    <property type="match status" value="1"/>
</dbReference>
<dbReference type="InterPro" id="IPR002347">
    <property type="entry name" value="SDR_fam"/>
</dbReference>
<name>A0AA38WWR3_9EURO</name>
<keyword evidence="3" id="KW-0560">Oxidoreductase</keyword>
<dbReference type="PRINTS" id="PR00080">
    <property type="entry name" value="SDRFAMILY"/>
</dbReference>
<reference evidence="4" key="1">
    <citation type="submission" date="2022-10" db="EMBL/GenBank/DDBJ databases">
        <title>Culturing micro-colonial fungi from biological soil crusts in the Mojave desert and describing Neophaeococcomyces mojavensis, and introducing the new genera and species Taxawa tesnikishii.</title>
        <authorList>
            <person name="Kurbessoian T."/>
            <person name="Stajich J.E."/>
        </authorList>
    </citation>
    <scope>NUCLEOTIDE SEQUENCE</scope>
    <source>
        <strain evidence="4">TK_41</strain>
    </source>
</reference>
<evidence type="ECO:0000313" key="5">
    <source>
        <dbReference type="Proteomes" id="UP001172673"/>
    </source>
</evidence>
<comment type="caution">
    <text evidence="4">The sequence shown here is derived from an EMBL/GenBank/DDBJ whole genome shotgun (WGS) entry which is preliminary data.</text>
</comment>
<gene>
    <name evidence="4" type="ORF">H2200_013050</name>
</gene>
<dbReference type="PRINTS" id="PR00081">
    <property type="entry name" value="GDHRDH"/>
</dbReference>
<proteinExistence type="inferred from homology"/>
<comment type="similarity">
    <text evidence="1">Belongs to the short-chain dehydrogenases/reductases (SDR) family.</text>
</comment>
<evidence type="ECO:0000256" key="3">
    <source>
        <dbReference type="ARBA" id="ARBA00023002"/>
    </source>
</evidence>
<dbReference type="GO" id="GO:0016616">
    <property type="term" value="F:oxidoreductase activity, acting on the CH-OH group of donors, NAD or NADP as acceptor"/>
    <property type="evidence" value="ECO:0007669"/>
    <property type="project" value="TreeGrafter"/>
</dbReference>
<evidence type="ECO:0000256" key="1">
    <source>
        <dbReference type="ARBA" id="ARBA00006484"/>
    </source>
</evidence>
<dbReference type="Gene3D" id="3.40.50.720">
    <property type="entry name" value="NAD(P)-binding Rossmann-like Domain"/>
    <property type="match status" value="1"/>
</dbReference>
<dbReference type="Pfam" id="PF13561">
    <property type="entry name" value="adh_short_C2"/>
    <property type="match status" value="1"/>
</dbReference>
<accession>A0AA38WWR3</accession>
<dbReference type="Proteomes" id="UP001172673">
    <property type="component" value="Unassembled WGS sequence"/>
</dbReference>
<dbReference type="AlphaFoldDB" id="A0AA38WWR3"/>
<dbReference type="PANTHER" id="PTHR42760">
    <property type="entry name" value="SHORT-CHAIN DEHYDROGENASES/REDUCTASES FAMILY MEMBER"/>
    <property type="match status" value="1"/>
</dbReference>
<dbReference type="CDD" id="cd05233">
    <property type="entry name" value="SDR_c"/>
    <property type="match status" value="1"/>
</dbReference>
<organism evidence="4 5">
    <name type="scientific">Cladophialophora chaetospira</name>
    <dbReference type="NCBI Taxonomy" id="386627"/>
    <lineage>
        <taxon>Eukaryota</taxon>
        <taxon>Fungi</taxon>
        <taxon>Dikarya</taxon>
        <taxon>Ascomycota</taxon>
        <taxon>Pezizomycotina</taxon>
        <taxon>Eurotiomycetes</taxon>
        <taxon>Chaetothyriomycetidae</taxon>
        <taxon>Chaetothyriales</taxon>
        <taxon>Herpotrichiellaceae</taxon>
        <taxon>Cladophialophora</taxon>
    </lineage>
</organism>
<keyword evidence="5" id="KW-1185">Reference proteome</keyword>
<evidence type="ECO:0000313" key="4">
    <source>
        <dbReference type="EMBL" id="KAJ9602507.1"/>
    </source>
</evidence>
<keyword evidence="2" id="KW-0521">NADP</keyword>
<dbReference type="InterPro" id="IPR036291">
    <property type="entry name" value="NAD(P)-bd_dom_sf"/>
</dbReference>